<keyword evidence="3" id="KW-1185">Reference proteome</keyword>
<protein>
    <submittedName>
        <fullName evidence="2">Uncharacterized protein</fullName>
    </submittedName>
</protein>
<name>A0ABM9HBJ2_9BACT</name>
<feature type="transmembrane region" description="Helical" evidence="1">
    <location>
        <begin position="223"/>
        <end position="242"/>
    </location>
</feature>
<feature type="transmembrane region" description="Helical" evidence="1">
    <location>
        <begin position="72"/>
        <end position="90"/>
    </location>
</feature>
<feature type="transmembrane region" description="Helical" evidence="1">
    <location>
        <begin position="42"/>
        <end position="60"/>
    </location>
</feature>
<evidence type="ECO:0000313" key="3">
    <source>
        <dbReference type="Proteomes" id="UP001157733"/>
    </source>
</evidence>
<keyword evidence="1" id="KW-0472">Membrane</keyword>
<feature type="transmembrane region" description="Helical" evidence="1">
    <location>
        <begin position="321"/>
        <end position="343"/>
    </location>
</feature>
<organism evidence="2 3">
    <name type="scientific">Nitrospina watsonii</name>
    <dbReference type="NCBI Taxonomy" id="1323948"/>
    <lineage>
        <taxon>Bacteria</taxon>
        <taxon>Pseudomonadati</taxon>
        <taxon>Nitrospinota/Tectimicrobiota group</taxon>
        <taxon>Nitrospinota</taxon>
        <taxon>Nitrospinia</taxon>
        <taxon>Nitrospinales</taxon>
        <taxon>Nitrospinaceae</taxon>
        <taxon>Nitrospina</taxon>
    </lineage>
</organism>
<dbReference type="Proteomes" id="UP001157733">
    <property type="component" value="Chromosome"/>
</dbReference>
<dbReference type="EMBL" id="OX336137">
    <property type="protein sequence ID" value="CAI2717506.1"/>
    <property type="molecule type" value="Genomic_DNA"/>
</dbReference>
<proteinExistence type="predicted"/>
<gene>
    <name evidence="2" type="ORF">NSPWAT_0647</name>
</gene>
<feature type="transmembrane region" description="Helical" evidence="1">
    <location>
        <begin position="363"/>
        <end position="383"/>
    </location>
</feature>
<evidence type="ECO:0000313" key="2">
    <source>
        <dbReference type="EMBL" id="CAI2717506.1"/>
    </source>
</evidence>
<keyword evidence="1" id="KW-0812">Transmembrane</keyword>
<feature type="transmembrane region" description="Helical" evidence="1">
    <location>
        <begin position="262"/>
        <end position="279"/>
    </location>
</feature>
<accession>A0ABM9HBJ2</accession>
<sequence>MTWNNNNQDFVGWPKATTHQRKRQVRVHAAYMTPLMKRARDTLTLILFWGMVIAGLLFKYKFGITVELQQVLKAGLGLTILHYVILPFLLKARVRIIFSEDSIRIRTFFTGWKAYKRGHQGYAFKIMQHPEAEKEGMLNRPGKNRYYRDSYRIYLNHYQGYFAFPPVFGLERANQLFNRLQGVDIWIRDVMPQVWGHGEHSTPGSNPNLQAPQTPVTGWKRNAIYGAVLVWNLFVLGLYAVLVLVGLSQMVDMVVEEENRSGIYLFLLLLALVLLILGTKSIAARQVAKLCDGNQAEHTPPPVEQVVSGIRWRVVRFFEWVITRTLAAFLILIIGVAAFKFFGISRQDVDGFVSGVPEHLRPWVGLAGGAFVGLVIQLLGKLFERDSE</sequence>
<keyword evidence="1" id="KW-1133">Transmembrane helix</keyword>
<evidence type="ECO:0000256" key="1">
    <source>
        <dbReference type="SAM" id="Phobius"/>
    </source>
</evidence>
<reference evidence="2 3" key="1">
    <citation type="submission" date="2022-09" db="EMBL/GenBank/DDBJ databases">
        <authorList>
            <person name="Kop L."/>
        </authorList>
    </citation>
    <scope>NUCLEOTIDE SEQUENCE [LARGE SCALE GENOMIC DNA]</scope>
    <source>
        <strain evidence="2 3">347</strain>
    </source>
</reference>
<dbReference type="RefSeq" id="WP_282010443.1">
    <property type="nucleotide sequence ID" value="NZ_OX336137.1"/>
</dbReference>